<dbReference type="InterPro" id="IPR050695">
    <property type="entry name" value="N-acetylmuramoyl_amidase_3"/>
</dbReference>
<feature type="repeat" description="Cell wall-binding" evidence="3">
    <location>
        <begin position="206"/>
        <end position="225"/>
    </location>
</feature>
<dbReference type="GO" id="GO:0008745">
    <property type="term" value="F:N-acetylmuramoyl-L-alanine amidase activity"/>
    <property type="evidence" value="ECO:0007669"/>
    <property type="project" value="InterPro"/>
</dbReference>
<organism evidence="7 8">
    <name type="scientific">Clostridium frigidicarnis</name>
    <dbReference type="NCBI Taxonomy" id="84698"/>
    <lineage>
        <taxon>Bacteria</taxon>
        <taxon>Bacillati</taxon>
        <taxon>Bacillota</taxon>
        <taxon>Clostridia</taxon>
        <taxon>Eubacteriales</taxon>
        <taxon>Clostridiaceae</taxon>
        <taxon>Clostridium</taxon>
    </lineage>
</organism>
<dbReference type="SUPFAM" id="SSF53187">
    <property type="entry name" value="Zn-dependent exopeptidases"/>
    <property type="match status" value="1"/>
</dbReference>
<feature type="repeat" description="Cell wall-binding" evidence="3">
    <location>
        <begin position="246"/>
        <end position="265"/>
    </location>
</feature>
<feature type="repeat" description="Cell wall-binding" evidence="3">
    <location>
        <begin position="145"/>
        <end position="164"/>
    </location>
</feature>
<protein>
    <submittedName>
        <fullName evidence="7">Glucan-binding repeat-containing protein</fullName>
    </submittedName>
</protein>
<dbReference type="Pfam" id="PF19127">
    <property type="entry name" value="Choline_bind_3"/>
    <property type="match status" value="3"/>
</dbReference>
<feature type="repeat" description="Cell wall-binding" evidence="3">
    <location>
        <begin position="105"/>
        <end position="124"/>
    </location>
</feature>
<feature type="region of interest" description="Disordered" evidence="4">
    <location>
        <begin position="52"/>
        <end position="75"/>
    </location>
</feature>
<dbReference type="Pfam" id="PF01473">
    <property type="entry name" value="Choline_bind_1"/>
    <property type="match status" value="3"/>
</dbReference>
<gene>
    <name evidence="7" type="ORF">SAMN04488528_100362</name>
</gene>
<evidence type="ECO:0000256" key="2">
    <source>
        <dbReference type="ARBA" id="ARBA00022801"/>
    </source>
</evidence>
<feature type="repeat" description="Cell wall-binding" evidence="3">
    <location>
        <begin position="165"/>
        <end position="184"/>
    </location>
</feature>
<dbReference type="Proteomes" id="UP000198619">
    <property type="component" value="Unassembled WGS sequence"/>
</dbReference>
<keyword evidence="2" id="KW-0378">Hydrolase</keyword>
<proteinExistence type="predicted"/>
<feature type="signal peptide" evidence="5">
    <location>
        <begin position="1"/>
        <end position="27"/>
    </location>
</feature>
<dbReference type="Pfam" id="PF01520">
    <property type="entry name" value="Amidase_3"/>
    <property type="match status" value="1"/>
</dbReference>
<dbReference type="PANTHER" id="PTHR30404:SF0">
    <property type="entry name" value="N-ACETYLMURAMOYL-L-ALANINE AMIDASE AMIC"/>
    <property type="match status" value="1"/>
</dbReference>
<dbReference type="PROSITE" id="PS51170">
    <property type="entry name" value="CW"/>
    <property type="match status" value="8"/>
</dbReference>
<dbReference type="GO" id="GO:0009253">
    <property type="term" value="P:peptidoglycan catabolic process"/>
    <property type="evidence" value="ECO:0007669"/>
    <property type="project" value="InterPro"/>
</dbReference>
<keyword evidence="1" id="KW-0677">Repeat</keyword>
<evidence type="ECO:0000256" key="4">
    <source>
        <dbReference type="SAM" id="MobiDB-lite"/>
    </source>
</evidence>
<feature type="compositionally biased region" description="Polar residues" evidence="4">
    <location>
        <begin position="55"/>
        <end position="69"/>
    </location>
</feature>
<name>A0A1I0VVF8_9CLOT</name>
<reference evidence="7 8" key="1">
    <citation type="submission" date="2016-10" db="EMBL/GenBank/DDBJ databases">
        <authorList>
            <person name="de Groot N.N."/>
        </authorList>
    </citation>
    <scope>NUCLEOTIDE SEQUENCE [LARGE SCALE GENOMIC DNA]</scope>
    <source>
        <strain evidence="7 8">DSM 12271</strain>
    </source>
</reference>
<evidence type="ECO:0000256" key="1">
    <source>
        <dbReference type="ARBA" id="ARBA00022737"/>
    </source>
</evidence>
<feature type="repeat" description="Cell wall-binding" evidence="3">
    <location>
        <begin position="185"/>
        <end position="204"/>
    </location>
</feature>
<dbReference type="CDD" id="cd02696">
    <property type="entry name" value="MurNAc-LAA"/>
    <property type="match status" value="1"/>
</dbReference>
<dbReference type="EMBL" id="FOKI01000003">
    <property type="protein sequence ID" value="SFA80361.1"/>
    <property type="molecule type" value="Genomic_DNA"/>
</dbReference>
<dbReference type="STRING" id="84698.SAMN04488528_100362"/>
<evidence type="ECO:0000256" key="5">
    <source>
        <dbReference type="SAM" id="SignalP"/>
    </source>
</evidence>
<dbReference type="SUPFAM" id="SSF69360">
    <property type="entry name" value="Cell wall binding repeat"/>
    <property type="match status" value="2"/>
</dbReference>
<dbReference type="Gene3D" id="3.40.630.40">
    <property type="entry name" value="Zn-dependent exopeptidases"/>
    <property type="match status" value="1"/>
</dbReference>
<sequence length="549" mass="62712">MIRRLKKGVCWVILMSLFINPSITTFAQTENSSKSDTQSTYSQKDVEPLVDSKDNINNVDDSAKNPTIPSDNKVDVSKSSSTMNYGWWVQTDNNWFYVSDNNVKSTGWKQINNYWYYFDKNGVMLTGWQLIDGAYYYLRFNGSMATGWIKPDNVWYYLKDDGSMVTGLHTISDKKYYFNNNGDMQVGWQQINDKWYYFDCNNGNMCTGWIWTSTGWYYLNADGIMATGWIKLGQDWYYLNQNGTMLTGWQTIGGQRYYLRDNGSMAETWEMINGKWYYFKQGSGSLLTGWLFLGNVWYYLLADGSMAIGTHKIDGVNYYFDSNGVWNPEGVKKLVVVDPGHNHGGDYGSEKYHDGIKYSETELDMQVALRVKTQLESKGYDVKLTREESDRFYDDLSVSLMKRYSLANNSDAKLFVSLHHDVSDNSTVQGISTHYSTYRPNIDNEGVIVGDDPNGWYSGVYIDTTPCEAAVKSKKLAETIATDLSFQMGYNNRKAHDHNLSVTVNTNMPSLLIECGFISNKDEAERANNFKNQENIGKIVSSAVESIIK</sequence>
<feature type="chain" id="PRO_5011509385" evidence="5">
    <location>
        <begin position="28"/>
        <end position="549"/>
    </location>
</feature>
<dbReference type="SMART" id="SM00646">
    <property type="entry name" value="Ami_3"/>
    <property type="match status" value="1"/>
</dbReference>
<dbReference type="Gene3D" id="2.10.270.10">
    <property type="entry name" value="Cholin Binding"/>
    <property type="match status" value="4"/>
</dbReference>
<dbReference type="AlphaFoldDB" id="A0A1I0VVF8"/>
<feature type="repeat" description="Cell wall-binding" evidence="3">
    <location>
        <begin position="226"/>
        <end position="245"/>
    </location>
</feature>
<keyword evidence="8" id="KW-1185">Reference proteome</keyword>
<dbReference type="InterPro" id="IPR002508">
    <property type="entry name" value="MurNAc-LAA_cat"/>
</dbReference>
<dbReference type="GO" id="GO:0030288">
    <property type="term" value="C:outer membrane-bounded periplasmic space"/>
    <property type="evidence" value="ECO:0007669"/>
    <property type="project" value="TreeGrafter"/>
</dbReference>
<keyword evidence="5" id="KW-0732">Signal</keyword>
<dbReference type="InterPro" id="IPR018337">
    <property type="entry name" value="Cell_wall/Cho-bd_repeat"/>
</dbReference>
<dbReference type="RefSeq" id="WP_177199290.1">
    <property type="nucleotide sequence ID" value="NZ_FOKI01000003.1"/>
</dbReference>
<evidence type="ECO:0000313" key="7">
    <source>
        <dbReference type="EMBL" id="SFA80361.1"/>
    </source>
</evidence>
<evidence type="ECO:0000256" key="3">
    <source>
        <dbReference type="PROSITE-ProRule" id="PRU00591"/>
    </source>
</evidence>
<evidence type="ECO:0000259" key="6">
    <source>
        <dbReference type="SMART" id="SM00646"/>
    </source>
</evidence>
<feature type="repeat" description="Cell wall-binding" evidence="3">
    <location>
        <begin position="125"/>
        <end position="144"/>
    </location>
</feature>
<dbReference type="PANTHER" id="PTHR30404">
    <property type="entry name" value="N-ACETYLMURAMOYL-L-ALANINE AMIDASE"/>
    <property type="match status" value="1"/>
</dbReference>
<evidence type="ECO:0000313" key="8">
    <source>
        <dbReference type="Proteomes" id="UP000198619"/>
    </source>
</evidence>
<accession>A0A1I0VVF8</accession>
<feature type="domain" description="MurNAc-LAA" evidence="6">
    <location>
        <begin position="404"/>
        <end position="548"/>
    </location>
</feature>